<dbReference type="OrthoDB" id="10000595at2"/>
<dbReference type="EMBL" id="CP052766">
    <property type="protein sequence ID" value="QJR82025.1"/>
    <property type="molecule type" value="Genomic_DNA"/>
</dbReference>
<proteinExistence type="predicted"/>
<accession>A0A6M4MHH5</accession>
<dbReference type="AlphaFoldDB" id="A0A6M4MHH5"/>
<keyword evidence="2" id="KW-1185">Reference proteome</keyword>
<evidence type="ECO:0000313" key="1">
    <source>
        <dbReference type="EMBL" id="QJR82025.1"/>
    </source>
</evidence>
<reference evidence="1 2" key="2">
    <citation type="submission" date="2020-04" db="EMBL/GenBank/DDBJ databases">
        <title>Complete genome sequence of Alteromonas pelagimontana 5.12T.</title>
        <authorList>
            <person name="Sinha R.K."/>
            <person name="Krishnan K.P."/>
            <person name="Kurian J.P."/>
        </authorList>
    </citation>
    <scope>NUCLEOTIDE SEQUENCE [LARGE SCALE GENOMIC DNA]</scope>
    <source>
        <strain evidence="1 2">5.12</strain>
    </source>
</reference>
<protein>
    <submittedName>
        <fullName evidence="1">Uncharacterized protein</fullName>
    </submittedName>
</protein>
<gene>
    <name evidence="1" type="ORF">CA267_015315</name>
</gene>
<organism evidence="1 2">
    <name type="scientific">Alteromonas pelagimontana</name>
    <dbReference type="NCBI Taxonomy" id="1858656"/>
    <lineage>
        <taxon>Bacteria</taxon>
        <taxon>Pseudomonadati</taxon>
        <taxon>Pseudomonadota</taxon>
        <taxon>Gammaproteobacteria</taxon>
        <taxon>Alteromonadales</taxon>
        <taxon>Alteromonadaceae</taxon>
        <taxon>Alteromonas/Salinimonas group</taxon>
        <taxon>Alteromonas</taxon>
    </lineage>
</organism>
<dbReference type="RefSeq" id="WP_139316257.1">
    <property type="nucleotide sequence ID" value="NZ_CP052766.1"/>
</dbReference>
<dbReference type="Proteomes" id="UP000219285">
    <property type="component" value="Chromosome"/>
</dbReference>
<dbReference type="KEGG" id="apel:CA267_015315"/>
<reference evidence="2" key="1">
    <citation type="submission" date="2014-12" db="EMBL/GenBank/DDBJ databases">
        <title>Complete genome sequence of a multi-drug resistant Klebsiella pneumoniae.</title>
        <authorList>
            <person name="Hua X."/>
            <person name="Chen Q."/>
            <person name="Li X."/>
            <person name="Feng Y."/>
            <person name="Ruan Z."/>
            <person name="Yu Y."/>
        </authorList>
    </citation>
    <scope>NUCLEOTIDE SEQUENCE [LARGE SCALE GENOMIC DNA]</scope>
    <source>
        <strain evidence="2">5.12</strain>
    </source>
</reference>
<name>A0A6M4MHH5_9ALTE</name>
<sequence length="59" mass="6762">MLKVSDGGKAFKNEQKGLSSFYFPMHQAKEDVYIYSSDGEVEVSFNSSSMKCRCQRKEK</sequence>
<evidence type="ECO:0000313" key="2">
    <source>
        <dbReference type="Proteomes" id="UP000219285"/>
    </source>
</evidence>